<dbReference type="InterPro" id="IPR036390">
    <property type="entry name" value="WH_DNA-bd_sf"/>
</dbReference>
<dbReference type="eggNOG" id="ENOG502SUHE">
    <property type="taxonomic scope" value="Eukaryota"/>
</dbReference>
<dbReference type="FunFam" id="3.40.50.10140:FF:000007">
    <property type="entry name" value="Disease resistance protein (TIR-NBS-LRR class)"/>
    <property type="match status" value="1"/>
</dbReference>
<dbReference type="InterPro" id="IPR002182">
    <property type="entry name" value="NB-ARC"/>
</dbReference>
<dbReference type="SUPFAM" id="SSF52200">
    <property type="entry name" value="Toll/Interleukin receptor TIR domain"/>
    <property type="match status" value="1"/>
</dbReference>
<reference evidence="9 11" key="1">
    <citation type="journal article" date="2011" name="Nature">
        <title>The Medicago genome provides insight into the evolution of rhizobial symbioses.</title>
        <authorList>
            <person name="Young N.D."/>
            <person name="Debelle F."/>
            <person name="Oldroyd G.E."/>
            <person name="Geurts R."/>
            <person name="Cannon S.B."/>
            <person name="Udvardi M.K."/>
            <person name="Benedito V.A."/>
            <person name="Mayer K.F."/>
            <person name="Gouzy J."/>
            <person name="Schoof H."/>
            <person name="Van de Peer Y."/>
            <person name="Proost S."/>
            <person name="Cook D.R."/>
            <person name="Meyers B.C."/>
            <person name="Spannagl M."/>
            <person name="Cheung F."/>
            <person name="De Mita S."/>
            <person name="Krishnakumar V."/>
            <person name="Gundlach H."/>
            <person name="Zhou S."/>
            <person name="Mudge J."/>
            <person name="Bharti A.K."/>
            <person name="Murray J.D."/>
            <person name="Naoumkina M.A."/>
            <person name="Rosen B."/>
            <person name="Silverstein K.A."/>
            <person name="Tang H."/>
            <person name="Rombauts S."/>
            <person name="Zhao P.X."/>
            <person name="Zhou P."/>
            <person name="Barbe V."/>
            <person name="Bardou P."/>
            <person name="Bechner M."/>
            <person name="Bellec A."/>
            <person name="Berger A."/>
            <person name="Berges H."/>
            <person name="Bidwell S."/>
            <person name="Bisseling T."/>
            <person name="Choisne N."/>
            <person name="Couloux A."/>
            <person name="Denny R."/>
            <person name="Deshpande S."/>
            <person name="Dai X."/>
            <person name="Doyle J.J."/>
            <person name="Dudez A.M."/>
            <person name="Farmer A.D."/>
            <person name="Fouteau S."/>
            <person name="Franken C."/>
            <person name="Gibelin C."/>
            <person name="Gish J."/>
            <person name="Goldstein S."/>
            <person name="Gonzalez A.J."/>
            <person name="Green P.J."/>
            <person name="Hallab A."/>
            <person name="Hartog M."/>
            <person name="Hua A."/>
            <person name="Humphray S.J."/>
            <person name="Jeong D.H."/>
            <person name="Jing Y."/>
            <person name="Jocker A."/>
            <person name="Kenton S.M."/>
            <person name="Kim D.J."/>
            <person name="Klee K."/>
            <person name="Lai H."/>
            <person name="Lang C."/>
            <person name="Lin S."/>
            <person name="Macmil S.L."/>
            <person name="Magdelenat G."/>
            <person name="Matthews L."/>
            <person name="McCorrison J."/>
            <person name="Monaghan E.L."/>
            <person name="Mun J.H."/>
            <person name="Najar F.Z."/>
            <person name="Nicholson C."/>
            <person name="Noirot C."/>
            <person name="O'Bleness M."/>
            <person name="Paule C.R."/>
            <person name="Poulain J."/>
            <person name="Prion F."/>
            <person name="Qin B."/>
            <person name="Qu C."/>
            <person name="Retzel E.F."/>
            <person name="Riddle C."/>
            <person name="Sallet E."/>
            <person name="Samain S."/>
            <person name="Samson N."/>
            <person name="Sanders I."/>
            <person name="Saurat O."/>
            <person name="Scarpelli C."/>
            <person name="Schiex T."/>
            <person name="Segurens B."/>
            <person name="Severin A.J."/>
            <person name="Sherrier D.J."/>
            <person name="Shi R."/>
            <person name="Sims S."/>
            <person name="Singer S.R."/>
            <person name="Sinharoy S."/>
            <person name="Sterck L."/>
            <person name="Viollet A."/>
            <person name="Wang B.B."/>
            <person name="Wang K."/>
            <person name="Wang M."/>
            <person name="Wang X."/>
            <person name="Warfsmann J."/>
            <person name="Weissenbach J."/>
            <person name="White D.D."/>
            <person name="White J.D."/>
            <person name="Wiley G.B."/>
            <person name="Wincker P."/>
            <person name="Xing Y."/>
            <person name="Yang L."/>
            <person name="Yao Z."/>
            <person name="Ying F."/>
            <person name="Zhai J."/>
            <person name="Zhou L."/>
            <person name="Zuber A."/>
            <person name="Denarie J."/>
            <person name="Dixon R.A."/>
            <person name="May G.D."/>
            <person name="Schwartz D.C."/>
            <person name="Rogers J."/>
            <person name="Quetier F."/>
            <person name="Town C.D."/>
            <person name="Roe B.A."/>
        </authorList>
    </citation>
    <scope>NUCLEOTIDE SEQUENCE [LARGE SCALE GENOMIC DNA]</scope>
    <source>
        <strain evidence="9">A17</strain>
        <strain evidence="10 11">cv. Jemalong A17</strain>
    </source>
</reference>
<evidence type="ECO:0000259" key="8">
    <source>
        <dbReference type="PROSITE" id="PS50104"/>
    </source>
</evidence>
<evidence type="ECO:0000256" key="7">
    <source>
        <dbReference type="ARBA" id="ARBA00047304"/>
    </source>
</evidence>
<dbReference type="SMART" id="SM00255">
    <property type="entry name" value="TIR"/>
    <property type="match status" value="1"/>
</dbReference>
<evidence type="ECO:0000256" key="2">
    <source>
        <dbReference type="ARBA" id="ARBA00022614"/>
    </source>
</evidence>
<dbReference type="Gene3D" id="3.80.10.10">
    <property type="entry name" value="Ribonuclease Inhibitor"/>
    <property type="match status" value="2"/>
</dbReference>
<dbReference type="Proteomes" id="UP000002051">
    <property type="component" value="Chromosome 4"/>
</dbReference>
<keyword evidence="11" id="KW-1185">Reference proteome</keyword>
<dbReference type="PROSITE" id="PS50104">
    <property type="entry name" value="TIR"/>
    <property type="match status" value="1"/>
</dbReference>
<dbReference type="AlphaFoldDB" id="G7JKN6"/>
<sequence>MSESRIRSLAAKAFKVLETKKDRSEYIRRQYIHSGSKALPYGIVARKSNFEMRPFWGAAEKAMSNNAPQPKYDVFVNFRGEDIRHGFLGHLAKAFSRKQINAFVDDKLKRGDDISNSLVEAIEGSFISLIIFSENYASSSWCLEELLKIIDCKEKYGQIVIPVFYGVDPTNVRHLKKSYGNAFAELEKRHSSLKVQIWRYALNKSANLSGIKSLDYRNDAELLEEIINLVMKRLSKHPINTKGLIGIGKPMAHLESLLRQESEKVRVIGIWGMGGIGKTTIAEEIFKQNCSEYEGCCFLAKVSEELGRHGITFLKEKLFSRLLAEDVKIDSPNGLSSYIERRIGRMKVLIVLDDVKEEGQIEMLFGTLDWLLSDSRIIVTTRDMQVLICNEVDHVYEVGVLDSSEALELFNLNAFKQRHLETVYFELSKKVIDYAKGIPLVLKVLAHMLRGKNKEVWESQLDKLKRLPVQKVHDVMRLSYDDLDRLEKKYFLDIACFFNGLNLKVDYMKLLLKDCESDNSVAVGLERLRDKALITISEDNIISMHDILQEMGREVVRQESSADPRKRSRLWDHDDICDVLENDKGTDVIRSISVDLSGRRKLMLSSHAFAKMTNLQFLDFRGEYEFGEDFLWNQKYDRDCLVLLPQGLQSFPTDLRYLSWMNYPLKSFPEKFSAKNLVILDLSDSLVEKLWCGVQDLVNLKEVRLSYSKFLKELPDFSKATNLKVLNMAHCHNLKSVHPSIFSLDKLVHLDLSLCFSLTTFASNSHLSSLHYLNLGSCKSLRTFSVTTYNLIELDLTNICINALPSSFGCQSRLEILVLRYSEIESIPSSIKNLTRLRKLDIRFCSKLLVLPELPSSVETLLVECRSLKTVLFPSTVSEQFKENKKRIEFWNCWNLDEHSLINIGLNLQMNLIKFTYQHLSTLEHDHVESYVDYKDNFDSYQAVYVYPGSSIPEWLEYKTTKDDMIVDLSPHYLSPLLGFVFCFVLAKDIHYCDRIELNITTNDAEGDDEKGGVNIYMDRTRLGIASDHVCMIYDQPFSHYLTSIANNKRRFKIKVTARTEINVYRMRPEVELKGLGISPINHSTYRNLIQQMGIV</sequence>
<dbReference type="HOGENOM" id="CLU_001561_0_0_1"/>
<evidence type="ECO:0000256" key="4">
    <source>
        <dbReference type="ARBA" id="ARBA00022801"/>
    </source>
</evidence>
<dbReference type="PRINTS" id="PR00364">
    <property type="entry name" value="DISEASERSIST"/>
</dbReference>
<dbReference type="InterPro" id="IPR035897">
    <property type="entry name" value="Toll_tir_struct_dom_sf"/>
</dbReference>
<dbReference type="SUPFAM" id="SSF46785">
    <property type="entry name" value="Winged helix' DNA-binding domain"/>
    <property type="match status" value="1"/>
</dbReference>
<dbReference type="GO" id="GO:0006952">
    <property type="term" value="P:defense response"/>
    <property type="evidence" value="ECO:0007669"/>
    <property type="project" value="UniProtKB-KW"/>
</dbReference>
<keyword evidence="6" id="KW-0520">NAD</keyword>
<dbReference type="Gene3D" id="1.10.8.430">
    <property type="entry name" value="Helical domain of apoptotic protease-activating factors"/>
    <property type="match status" value="1"/>
</dbReference>
<proteinExistence type="predicted"/>
<dbReference type="InterPro" id="IPR042197">
    <property type="entry name" value="Apaf_helical"/>
</dbReference>
<dbReference type="InterPro" id="IPR000157">
    <property type="entry name" value="TIR_dom"/>
</dbReference>
<dbReference type="InterPro" id="IPR044974">
    <property type="entry name" value="Disease_R_plants"/>
</dbReference>
<dbReference type="SUPFAM" id="SSF52058">
    <property type="entry name" value="L domain-like"/>
    <property type="match status" value="1"/>
</dbReference>
<dbReference type="EC" id="3.2.2.6" evidence="1"/>
<protein>
    <recommendedName>
        <fullName evidence="1">ADP-ribosyl cyclase/cyclic ADP-ribose hydrolase</fullName>
        <ecNumber evidence="1">3.2.2.6</ecNumber>
    </recommendedName>
</protein>
<evidence type="ECO:0000313" key="9">
    <source>
        <dbReference type="EMBL" id="AES86742.2"/>
    </source>
</evidence>
<name>G7JKN6_MEDTR</name>
<evidence type="ECO:0000313" key="10">
    <source>
        <dbReference type="EnsemblPlants" id="AES86742"/>
    </source>
</evidence>
<evidence type="ECO:0000256" key="3">
    <source>
        <dbReference type="ARBA" id="ARBA00022737"/>
    </source>
</evidence>
<feature type="domain" description="TIR" evidence="8">
    <location>
        <begin position="70"/>
        <end position="234"/>
    </location>
</feature>
<evidence type="ECO:0000256" key="5">
    <source>
        <dbReference type="ARBA" id="ARBA00022821"/>
    </source>
</evidence>
<dbReference type="InterPro" id="IPR027417">
    <property type="entry name" value="P-loop_NTPase"/>
</dbReference>
<dbReference type="Pfam" id="PF23282">
    <property type="entry name" value="WHD_ROQ1"/>
    <property type="match status" value="1"/>
</dbReference>
<accession>G7JKN6</accession>
<reference evidence="10" key="3">
    <citation type="submission" date="2015-04" db="UniProtKB">
        <authorList>
            <consortium name="EnsemblPlants"/>
        </authorList>
    </citation>
    <scope>IDENTIFICATION</scope>
    <source>
        <strain evidence="10">cv. Jemalong A17</strain>
    </source>
</reference>
<keyword evidence="4" id="KW-0378">Hydrolase</keyword>
<dbReference type="SUPFAM" id="SSF52540">
    <property type="entry name" value="P-loop containing nucleoside triphosphate hydrolases"/>
    <property type="match status" value="1"/>
</dbReference>
<dbReference type="Pfam" id="PF20160">
    <property type="entry name" value="C-JID"/>
    <property type="match status" value="1"/>
</dbReference>
<dbReference type="EMBL" id="CM001220">
    <property type="protein sequence ID" value="AES86742.2"/>
    <property type="molecule type" value="Genomic_DNA"/>
</dbReference>
<gene>
    <name evidence="9" type="ordered locus">MTR_4g014340</name>
</gene>
<keyword evidence="3" id="KW-0677">Repeat</keyword>
<dbReference type="Pfam" id="PF00931">
    <property type="entry name" value="NB-ARC"/>
    <property type="match status" value="1"/>
</dbReference>
<dbReference type="Pfam" id="PF01582">
    <property type="entry name" value="TIR"/>
    <property type="match status" value="1"/>
</dbReference>
<evidence type="ECO:0000256" key="1">
    <source>
        <dbReference type="ARBA" id="ARBA00011982"/>
    </source>
</evidence>
<dbReference type="PANTHER" id="PTHR11017:SF263">
    <property type="entry name" value="ADP-RIBOSYL CYCLASE_CYCLIC ADP-RIBOSE HYDROLASE"/>
    <property type="match status" value="1"/>
</dbReference>
<organism evidence="9 11">
    <name type="scientific">Medicago truncatula</name>
    <name type="common">Barrel medic</name>
    <name type="synonym">Medicago tribuloides</name>
    <dbReference type="NCBI Taxonomy" id="3880"/>
    <lineage>
        <taxon>Eukaryota</taxon>
        <taxon>Viridiplantae</taxon>
        <taxon>Streptophyta</taxon>
        <taxon>Embryophyta</taxon>
        <taxon>Tracheophyta</taxon>
        <taxon>Spermatophyta</taxon>
        <taxon>Magnoliopsida</taxon>
        <taxon>eudicotyledons</taxon>
        <taxon>Gunneridae</taxon>
        <taxon>Pentapetalae</taxon>
        <taxon>rosids</taxon>
        <taxon>fabids</taxon>
        <taxon>Fabales</taxon>
        <taxon>Fabaceae</taxon>
        <taxon>Papilionoideae</taxon>
        <taxon>50 kb inversion clade</taxon>
        <taxon>NPAAA clade</taxon>
        <taxon>Hologalegina</taxon>
        <taxon>IRL clade</taxon>
        <taxon>Trifolieae</taxon>
        <taxon>Medicago</taxon>
    </lineage>
</organism>
<dbReference type="GO" id="GO:0007165">
    <property type="term" value="P:signal transduction"/>
    <property type="evidence" value="ECO:0007669"/>
    <property type="project" value="InterPro"/>
</dbReference>
<evidence type="ECO:0000256" key="6">
    <source>
        <dbReference type="ARBA" id="ARBA00023027"/>
    </source>
</evidence>
<dbReference type="InterPro" id="IPR045344">
    <property type="entry name" value="C-JID"/>
</dbReference>
<reference evidence="9 11" key="2">
    <citation type="journal article" date="2014" name="BMC Genomics">
        <title>An improved genome release (version Mt4.0) for the model legume Medicago truncatula.</title>
        <authorList>
            <person name="Tang H."/>
            <person name="Krishnakumar V."/>
            <person name="Bidwell S."/>
            <person name="Rosen B."/>
            <person name="Chan A."/>
            <person name="Zhou S."/>
            <person name="Gentzbittel L."/>
            <person name="Childs K.L."/>
            <person name="Yandell M."/>
            <person name="Gundlach H."/>
            <person name="Mayer K.F."/>
            <person name="Schwartz D.C."/>
            <person name="Town C.D."/>
        </authorList>
    </citation>
    <scope>GENOME REANNOTATION</scope>
    <source>
        <strain evidence="10 11">cv. Jemalong A17</strain>
    </source>
</reference>
<dbReference type="InterPro" id="IPR032675">
    <property type="entry name" value="LRR_dom_sf"/>
</dbReference>
<keyword evidence="5" id="KW-0611">Plant defense</keyword>
<dbReference type="Gene3D" id="3.40.50.10140">
    <property type="entry name" value="Toll/interleukin-1 receptor homology (TIR) domain"/>
    <property type="match status" value="1"/>
</dbReference>
<dbReference type="InterPro" id="IPR058192">
    <property type="entry name" value="WHD_ROQ1-like"/>
</dbReference>
<dbReference type="PaxDb" id="3880-AES86742"/>
<dbReference type="GO" id="GO:0043531">
    <property type="term" value="F:ADP binding"/>
    <property type="evidence" value="ECO:0007669"/>
    <property type="project" value="InterPro"/>
</dbReference>
<dbReference type="Gene3D" id="3.40.50.300">
    <property type="entry name" value="P-loop containing nucleotide triphosphate hydrolases"/>
    <property type="match status" value="1"/>
</dbReference>
<keyword evidence="2" id="KW-0433">Leucine-rich repeat</keyword>
<evidence type="ECO:0000313" key="11">
    <source>
        <dbReference type="Proteomes" id="UP000002051"/>
    </source>
</evidence>
<accession>A0A0C3WRX4</accession>
<dbReference type="EnsemblPlants" id="AES86742">
    <property type="protein sequence ID" value="AES86742"/>
    <property type="gene ID" value="MTR_4g014340"/>
</dbReference>
<dbReference type="PANTHER" id="PTHR11017">
    <property type="entry name" value="LEUCINE-RICH REPEAT-CONTAINING PROTEIN"/>
    <property type="match status" value="1"/>
</dbReference>
<dbReference type="GO" id="GO:0061809">
    <property type="term" value="F:NAD+ nucleosidase activity, cyclic ADP-ribose generating"/>
    <property type="evidence" value="ECO:0007669"/>
    <property type="project" value="UniProtKB-EC"/>
</dbReference>
<comment type="catalytic activity">
    <reaction evidence="7">
        <text>NAD(+) + H2O = ADP-D-ribose + nicotinamide + H(+)</text>
        <dbReference type="Rhea" id="RHEA:16301"/>
        <dbReference type="ChEBI" id="CHEBI:15377"/>
        <dbReference type="ChEBI" id="CHEBI:15378"/>
        <dbReference type="ChEBI" id="CHEBI:17154"/>
        <dbReference type="ChEBI" id="CHEBI:57540"/>
        <dbReference type="ChEBI" id="CHEBI:57967"/>
        <dbReference type="EC" id="3.2.2.6"/>
    </reaction>
    <physiologicalReaction direction="left-to-right" evidence="7">
        <dbReference type="Rhea" id="RHEA:16302"/>
    </physiologicalReaction>
</comment>